<keyword evidence="1" id="KW-0677">Repeat</keyword>
<reference evidence="4" key="1">
    <citation type="submission" date="2020-04" db="EMBL/GenBank/DDBJ databases">
        <authorList>
            <person name="Alioto T."/>
            <person name="Alioto T."/>
            <person name="Gomez Garrido J."/>
        </authorList>
    </citation>
    <scope>NUCLEOTIDE SEQUENCE</scope>
    <source>
        <strain evidence="4">A484AB</strain>
    </source>
</reference>
<evidence type="ECO:0000256" key="2">
    <source>
        <dbReference type="ARBA" id="ARBA00023043"/>
    </source>
</evidence>
<dbReference type="AlphaFoldDB" id="A0A6S7GRW6"/>
<dbReference type="PROSITE" id="PS50088">
    <property type="entry name" value="ANK_REPEAT"/>
    <property type="match status" value="1"/>
</dbReference>
<proteinExistence type="predicted"/>
<dbReference type="PANTHER" id="PTHR24171:SF9">
    <property type="entry name" value="ANKYRIN REPEAT DOMAIN-CONTAINING PROTEIN 39"/>
    <property type="match status" value="1"/>
</dbReference>
<keyword evidence="5" id="KW-1185">Reference proteome</keyword>
<dbReference type="InterPro" id="IPR046496">
    <property type="entry name" value="DUF6589"/>
</dbReference>
<dbReference type="SUPFAM" id="SSF48403">
    <property type="entry name" value="Ankyrin repeat"/>
    <property type="match status" value="1"/>
</dbReference>
<dbReference type="SMART" id="SM00248">
    <property type="entry name" value="ANK"/>
    <property type="match status" value="2"/>
</dbReference>
<evidence type="ECO:0000313" key="5">
    <source>
        <dbReference type="Proteomes" id="UP001152795"/>
    </source>
</evidence>
<dbReference type="EMBL" id="CACRXK020001157">
    <property type="protein sequence ID" value="CAB3987330.1"/>
    <property type="molecule type" value="Genomic_DNA"/>
</dbReference>
<dbReference type="Gene3D" id="1.25.40.20">
    <property type="entry name" value="Ankyrin repeat-containing domain"/>
    <property type="match status" value="1"/>
</dbReference>
<evidence type="ECO:0000313" key="4">
    <source>
        <dbReference type="EMBL" id="CAB3987330.1"/>
    </source>
</evidence>
<evidence type="ECO:0000259" key="3">
    <source>
        <dbReference type="Pfam" id="PF20231"/>
    </source>
</evidence>
<dbReference type="PANTHER" id="PTHR24171">
    <property type="entry name" value="ANKYRIN REPEAT DOMAIN-CONTAINING PROTEIN 39-RELATED"/>
    <property type="match status" value="1"/>
</dbReference>
<dbReference type="OrthoDB" id="20872at2759"/>
<dbReference type="InterPro" id="IPR036770">
    <property type="entry name" value="Ankyrin_rpt-contain_sf"/>
</dbReference>
<name>A0A6S7GRW6_PARCT</name>
<sequence>MSNLANADKAELECASWVTLIANIGLPLVNEALDSRINRLFIKLQELSSSTLTNAALVTRLEEKQEEWQPAKDQYERTVLHLAALNGNTKLCRCLVLAGAHVNAKDGIHQTPLTLSLHKNHINTSKFLVEIGSNVSEDFFKETASPLEIAKLKKIDIIVSMIAGRQLYEKNVTDFLALEFLQMFDQQQRQSQSERYESMDIPDDSSSTSTSNYARILNINVGDQKNTVTIQGCANRCPDQYGCHTPGAGDFHNRGYVNECIARFAGQGGFWHVIEKVLRRPTVNPQTFKKKFKENNYNNNEEALADYEDGISIAMLKAFQASSSFPTQAELDDCYQVNKSHNLILLEKFRVWLNIIRSDKMADYHTKLANDILPIRRWYKESIRNGNGKALEAIWMICPSIYAQAGKFNYRDESFSHIVNFSCKWPLAYRLMYRQNRTVNVEGRVGTQLAGDEWVEEHLVRPVKTYAKAQTSFSVLEMMSCSSNILEMNKKLYTNKDAFDIHRTRKHRTPDSFYDQLMVARFALQEDWFEEMDRTKVVKYPWGDKKVKEGEAVAEKYIDPLIKGDKKAGKEFPSFMYRKYPNEVDS</sequence>
<organism evidence="4 5">
    <name type="scientific">Paramuricea clavata</name>
    <name type="common">Red gorgonian</name>
    <name type="synonym">Violescent sea-whip</name>
    <dbReference type="NCBI Taxonomy" id="317549"/>
    <lineage>
        <taxon>Eukaryota</taxon>
        <taxon>Metazoa</taxon>
        <taxon>Cnidaria</taxon>
        <taxon>Anthozoa</taxon>
        <taxon>Octocorallia</taxon>
        <taxon>Malacalcyonacea</taxon>
        <taxon>Plexauridae</taxon>
        <taxon>Paramuricea</taxon>
    </lineage>
</organism>
<dbReference type="InterPro" id="IPR002110">
    <property type="entry name" value="Ankyrin_rpt"/>
</dbReference>
<feature type="domain" description="DUF6589" evidence="3">
    <location>
        <begin position="377"/>
        <end position="481"/>
    </location>
</feature>
<gene>
    <name evidence="4" type="ORF">PACLA_8A076992</name>
</gene>
<protein>
    <submittedName>
        <fullName evidence="4">Ankyrin repeat, partial</fullName>
    </submittedName>
</protein>
<dbReference type="Pfam" id="PF12796">
    <property type="entry name" value="Ank_2"/>
    <property type="match status" value="1"/>
</dbReference>
<dbReference type="PROSITE" id="PS50297">
    <property type="entry name" value="ANK_REP_REGION"/>
    <property type="match status" value="1"/>
</dbReference>
<comment type="caution">
    <text evidence="4">The sequence shown here is derived from an EMBL/GenBank/DDBJ whole genome shotgun (WGS) entry which is preliminary data.</text>
</comment>
<dbReference type="Proteomes" id="UP001152795">
    <property type="component" value="Unassembled WGS sequence"/>
</dbReference>
<keyword evidence="2" id="KW-0040">ANK repeat</keyword>
<dbReference type="Pfam" id="PF20231">
    <property type="entry name" value="DUF6589"/>
    <property type="match status" value="1"/>
</dbReference>
<accession>A0A6S7GRW6</accession>
<evidence type="ECO:0000256" key="1">
    <source>
        <dbReference type="ARBA" id="ARBA00022737"/>
    </source>
</evidence>